<evidence type="ECO:0000256" key="2">
    <source>
        <dbReference type="ARBA" id="ARBA00022676"/>
    </source>
</evidence>
<gene>
    <name evidence="6" type="ORF">PCOR1329_LOCUS67616</name>
</gene>
<reference evidence="6" key="1">
    <citation type="submission" date="2023-10" db="EMBL/GenBank/DDBJ databases">
        <authorList>
            <person name="Chen Y."/>
            <person name="Shah S."/>
            <person name="Dougan E. K."/>
            <person name="Thang M."/>
            <person name="Chan C."/>
        </authorList>
    </citation>
    <scope>NUCLEOTIDE SEQUENCE [LARGE SCALE GENOMIC DNA]</scope>
</reference>
<evidence type="ECO:0000256" key="4">
    <source>
        <dbReference type="ARBA" id="ARBA00023234"/>
    </source>
</evidence>
<accession>A0ABN9WI96</accession>
<evidence type="ECO:0000259" key="5">
    <source>
        <dbReference type="Pfam" id="PF08323"/>
    </source>
</evidence>
<comment type="caution">
    <text evidence="6">The sequence shown here is derived from an EMBL/GenBank/DDBJ whole genome shotgun (WGS) entry which is preliminary data.</text>
</comment>
<protein>
    <recommendedName>
        <fullName evidence="5">Starch synthase catalytic domain-containing protein</fullName>
    </recommendedName>
</protein>
<evidence type="ECO:0000256" key="3">
    <source>
        <dbReference type="ARBA" id="ARBA00022679"/>
    </source>
</evidence>
<dbReference type="Gene3D" id="3.40.50.2000">
    <property type="entry name" value="Glycogen Phosphorylase B"/>
    <property type="match status" value="1"/>
</dbReference>
<feature type="domain" description="Starch synthase catalytic" evidence="5">
    <location>
        <begin position="2"/>
        <end position="235"/>
    </location>
</feature>
<keyword evidence="4" id="KW-0035">Amyloplast</keyword>
<dbReference type="InterPro" id="IPR013534">
    <property type="entry name" value="Starch_synth_cat_dom"/>
</dbReference>
<dbReference type="PANTHER" id="PTHR45825:SF11">
    <property type="entry name" value="ALPHA AMYLASE DOMAIN-CONTAINING PROTEIN"/>
    <property type="match status" value="1"/>
</dbReference>
<keyword evidence="3" id="KW-0808">Transferase</keyword>
<keyword evidence="7" id="KW-1185">Reference proteome</keyword>
<dbReference type="Pfam" id="PF08323">
    <property type="entry name" value="Glyco_transf_5"/>
    <property type="match status" value="1"/>
</dbReference>
<evidence type="ECO:0000313" key="7">
    <source>
        <dbReference type="Proteomes" id="UP001189429"/>
    </source>
</evidence>
<name>A0ABN9WI96_9DINO</name>
<dbReference type="EMBL" id="CAUYUJ010018771">
    <property type="protein sequence ID" value="CAK0886208.1"/>
    <property type="molecule type" value="Genomic_DNA"/>
</dbReference>
<sequence>MVAGSYGYEFAVRGHRTMVVSPRYGDYKDMEYVGFAKVWLDGREHEVKYFHQRQEYSNGRGADYVFVEHDCYKRPAGLYWDPAAGKEYGDNLFRFALLSVAAMEAPLILNLNGSVYGQDVVFFANDWQAGLVPVYLTYKYRRHNTYKNSRCIMMLHNMGYQGKYRASKFPVDSHLGLPLEAMQELQGEDLNMGDDCINLLAAGIKLADRVLTVSPNYAHEIQTPEGGQGCHDILKAKGHAMRLGGILNGISDEGIPPPTRTSS</sequence>
<evidence type="ECO:0000256" key="1">
    <source>
        <dbReference type="ARBA" id="ARBA00004602"/>
    </source>
</evidence>
<keyword evidence="2" id="KW-0328">Glycosyltransferase</keyword>
<dbReference type="Proteomes" id="UP001189429">
    <property type="component" value="Unassembled WGS sequence"/>
</dbReference>
<dbReference type="PANTHER" id="PTHR45825">
    <property type="entry name" value="GRANULE-BOUND STARCH SYNTHASE 1, CHLOROPLASTIC/AMYLOPLASTIC"/>
    <property type="match status" value="1"/>
</dbReference>
<proteinExistence type="predicted"/>
<dbReference type="SUPFAM" id="SSF53756">
    <property type="entry name" value="UDP-Glycosyltransferase/glycogen phosphorylase"/>
    <property type="match status" value="1"/>
</dbReference>
<organism evidence="6 7">
    <name type="scientific">Prorocentrum cordatum</name>
    <dbReference type="NCBI Taxonomy" id="2364126"/>
    <lineage>
        <taxon>Eukaryota</taxon>
        <taxon>Sar</taxon>
        <taxon>Alveolata</taxon>
        <taxon>Dinophyceae</taxon>
        <taxon>Prorocentrales</taxon>
        <taxon>Prorocentraceae</taxon>
        <taxon>Prorocentrum</taxon>
    </lineage>
</organism>
<comment type="subcellular location">
    <subcellularLocation>
        <location evidence="1">Plastid</location>
        <location evidence="1">Amyloplast</location>
    </subcellularLocation>
</comment>
<keyword evidence="4" id="KW-0934">Plastid</keyword>
<evidence type="ECO:0000313" key="6">
    <source>
        <dbReference type="EMBL" id="CAK0886208.1"/>
    </source>
</evidence>